<feature type="chain" id="PRO_5016683641" description="Haem-binding uptake Tiki superfamily ChaN domain-containing protein" evidence="1">
    <location>
        <begin position="21"/>
        <end position="262"/>
    </location>
</feature>
<dbReference type="OrthoDB" id="9795827at2"/>
<keyword evidence="1" id="KW-0732">Signal</keyword>
<dbReference type="AlphaFoldDB" id="A0A347UJT6"/>
<dbReference type="EMBL" id="CP032125">
    <property type="protein sequence ID" value="AXX99114.1"/>
    <property type="molecule type" value="Genomic_DNA"/>
</dbReference>
<sequence>MKHFIFAIAALVAVSFPADAGEISIEGLDTLPPADVYILGEVHDNALHHEGQARVVQAVKPKAVVFEMLSPQQAAKVTPELRKDRDALGAALEWEASGWPDFAIYWPVFAALGDARVYGAARSREQVRRAFKEGAAAVFGAGYGLDQPLPDGQLEQRKQAQFADHCEAMPLEMMGGMVEAQRFRDAAFADTVMQAFREVGGPVVLITGNGHARKDWGVPSMLEGAKVLVVGFVEEPAQEDEPFDYWVVTEAVEREDPCLAFK</sequence>
<organism evidence="3 4">
    <name type="scientific">Profundibacter amoris</name>
    <dbReference type="NCBI Taxonomy" id="2171755"/>
    <lineage>
        <taxon>Bacteria</taxon>
        <taxon>Pseudomonadati</taxon>
        <taxon>Pseudomonadota</taxon>
        <taxon>Alphaproteobacteria</taxon>
        <taxon>Rhodobacterales</taxon>
        <taxon>Paracoccaceae</taxon>
        <taxon>Profundibacter</taxon>
    </lineage>
</organism>
<name>A0A347UJT6_9RHOB</name>
<dbReference type="InterPro" id="IPR007314">
    <property type="entry name" value="Cofac_haem-bd_dom"/>
</dbReference>
<evidence type="ECO:0000259" key="2">
    <source>
        <dbReference type="Pfam" id="PF04187"/>
    </source>
</evidence>
<proteinExistence type="predicted"/>
<dbReference type="KEGG" id="pamo:BAR1_14945"/>
<keyword evidence="4" id="KW-1185">Reference proteome</keyword>
<dbReference type="CDD" id="cd14727">
    <property type="entry name" value="ChanN-like"/>
    <property type="match status" value="1"/>
</dbReference>
<evidence type="ECO:0000313" key="3">
    <source>
        <dbReference type="EMBL" id="AXX99114.1"/>
    </source>
</evidence>
<feature type="signal peptide" evidence="1">
    <location>
        <begin position="1"/>
        <end position="20"/>
    </location>
</feature>
<dbReference type="Proteomes" id="UP000261704">
    <property type="component" value="Chromosome"/>
</dbReference>
<evidence type="ECO:0000313" key="4">
    <source>
        <dbReference type="Proteomes" id="UP000261704"/>
    </source>
</evidence>
<dbReference type="SUPFAM" id="SSF159501">
    <property type="entry name" value="EreA/ChaN-like"/>
    <property type="match status" value="1"/>
</dbReference>
<dbReference type="Pfam" id="PF04187">
    <property type="entry name" value="Cofac_haem_bdg"/>
    <property type="match status" value="1"/>
</dbReference>
<gene>
    <name evidence="3" type="ORF">BAR1_14945</name>
</gene>
<protein>
    <recommendedName>
        <fullName evidence="2">Haem-binding uptake Tiki superfamily ChaN domain-containing protein</fullName>
    </recommendedName>
</protein>
<dbReference type="RefSeq" id="WP_118943767.1">
    <property type="nucleotide sequence ID" value="NZ_CP032125.1"/>
</dbReference>
<reference evidence="3 4" key="1">
    <citation type="submission" date="2018-09" db="EMBL/GenBank/DDBJ databases">
        <title>Profundibacter amoris BAR1 gen. nov., sp. nov., a new member of the Roseobacter clade isolated at Lokis Castle Vent Field on the Arctic Mid-Oceanic Ridge.</title>
        <authorList>
            <person name="Le Moine Bauer S."/>
            <person name="Sjoeberg A.G."/>
            <person name="L'Haridon S."/>
            <person name="Stokke R."/>
            <person name="Roalkvam I."/>
            <person name="Steen I.H."/>
            <person name="Dahle H."/>
        </authorList>
    </citation>
    <scope>NUCLEOTIDE SEQUENCE [LARGE SCALE GENOMIC DNA]</scope>
    <source>
        <strain evidence="3 4">BAR1</strain>
    </source>
</reference>
<evidence type="ECO:0000256" key="1">
    <source>
        <dbReference type="SAM" id="SignalP"/>
    </source>
</evidence>
<dbReference type="Gene3D" id="3.40.50.11550">
    <property type="match status" value="1"/>
</dbReference>
<feature type="domain" description="Haem-binding uptake Tiki superfamily ChaN" evidence="2">
    <location>
        <begin position="29"/>
        <end position="222"/>
    </location>
</feature>
<accession>A0A347UJT6</accession>